<dbReference type="RefSeq" id="WP_015796964.1">
    <property type="nucleotide sequence ID" value="NC_013131.1"/>
</dbReference>
<feature type="chain" id="PRO_5002980417" description="LPXTG-motif cell wall anchor domain protein" evidence="3">
    <location>
        <begin position="28"/>
        <end position="466"/>
    </location>
</feature>
<keyword evidence="2" id="KW-0472">Membrane</keyword>
<evidence type="ECO:0000256" key="1">
    <source>
        <dbReference type="SAM" id="MobiDB-lite"/>
    </source>
</evidence>
<evidence type="ECO:0008006" key="6">
    <source>
        <dbReference type="Google" id="ProtNLM"/>
    </source>
</evidence>
<feature type="region of interest" description="Disordered" evidence="1">
    <location>
        <begin position="291"/>
        <end position="317"/>
    </location>
</feature>
<evidence type="ECO:0000256" key="3">
    <source>
        <dbReference type="SAM" id="SignalP"/>
    </source>
</evidence>
<dbReference type="HOGENOM" id="CLU_586225_0_0_11"/>
<feature type="compositionally biased region" description="Polar residues" evidence="1">
    <location>
        <begin position="297"/>
        <end position="316"/>
    </location>
</feature>
<dbReference type="AlphaFoldDB" id="C7PWY2"/>
<feature type="transmembrane region" description="Helical" evidence="2">
    <location>
        <begin position="416"/>
        <end position="435"/>
    </location>
</feature>
<feature type="compositionally biased region" description="Low complexity" evidence="1">
    <location>
        <begin position="353"/>
        <end position="412"/>
    </location>
</feature>
<evidence type="ECO:0000313" key="5">
    <source>
        <dbReference type="Proteomes" id="UP000000851"/>
    </source>
</evidence>
<feature type="signal peptide" evidence="3">
    <location>
        <begin position="1"/>
        <end position="27"/>
    </location>
</feature>
<keyword evidence="2" id="KW-1133">Transmembrane helix</keyword>
<keyword evidence="3" id="KW-0732">Signal</keyword>
<evidence type="ECO:0000313" key="4">
    <source>
        <dbReference type="EMBL" id="ACU77239.1"/>
    </source>
</evidence>
<keyword evidence="2" id="KW-0812">Transmembrane</keyword>
<reference evidence="4 5" key="1">
    <citation type="journal article" date="2009" name="Stand. Genomic Sci.">
        <title>Complete genome sequence of Catenulispora acidiphila type strain (ID 139908).</title>
        <authorList>
            <person name="Copeland A."/>
            <person name="Lapidus A."/>
            <person name="Glavina Del Rio T."/>
            <person name="Nolan M."/>
            <person name="Lucas S."/>
            <person name="Chen F."/>
            <person name="Tice H."/>
            <person name="Cheng J.F."/>
            <person name="Bruce D."/>
            <person name="Goodwin L."/>
            <person name="Pitluck S."/>
            <person name="Mikhailova N."/>
            <person name="Pati A."/>
            <person name="Ivanova N."/>
            <person name="Mavromatis K."/>
            <person name="Chen A."/>
            <person name="Palaniappan K."/>
            <person name="Chain P."/>
            <person name="Land M."/>
            <person name="Hauser L."/>
            <person name="Chang Y.J."/>
            <person name="Jeffries C.D."/>
            <person name="Chertkov O."/>
            <person name="Brettin T."/>
            <person name="Detter J.C."/>
            <person name="Han C."/>
            <person name="Ali Z."/>
            <person name="Tindall B.J."/>
            <person name="Goker M."/>
            <person name="Bristow J."/>
            <person name="Eisen J.A."/>
            <person name="Markowitz V."/>
            <person name="Hugenholtz P."/>
            <person name="Kyrpides N.C."/>
            <person name="Klenk H.P."/>
        </authorList>
    </citation>
    <scope>NUCLEOTIDE SEQUENCE [LARGE SCALE GENOMIC DNA]</scope>
    <source>
        <strain evidence="5">DSM 44928 / JCM 14897 / NBRC 102108 / NRRL B-24433 / ID139908</strain>
    </source>
</reference>
<name>C7PWY2_CATAD</name>
<proteinExistence type="predicted"/>
<organism evidence="4 5">
    <name type="scientific">Catenulispora acidiphila (strain DSM 44928 / JCM 14897 / NBRC 102108 / NRRL B-24433 / ID139908)</name>
    <dbReference type="NCBI Taxonomy" id="479433"/>
    <lineage>
        <taxon>Bacteria</taxon>
        <taxon>Bacillati</taxon>
        <taxon>Actinomycetota</taxon>
        <taxon>Actinomycetes</taxon>
        <taxon>Catenulisporales</taxon>
        <taxon>Catenulisporaceae</taxon>
        <taxon>Catenulispora</taxon>
    </lineage>
</organism>
<protein>
    <recommendedName>
        <fullName evidence="6">LPXTG-motif cell wall anchor domain protein</fullName>
    </recommendedName>
</protein>
<dbReference type="InParanoid" id="C7PWY2"/>
<dbReference type="Proteomes" id="UP000000851">
    <property type="component" value="Chromosome"/>
</dbReference>
<dbReference type="EMBL" id="CP001700">
    <property type="protein sequence ID" value="ACU77239.1"/>
    <property type="molecule type" value="Genomic_DNA"/>
</dbReference>
<sequence length="466" mass="46282" precursor="true">MRRGLRAVVAGLMVVGAGTFAAGTAVAADGTGPVATPPSSPKTQTVSGVAANGVQLSMTAPAQLPLDLPDQQLPEREVDVTATDVGGQGYTGTVTMTLTSEGSSASASSLRLDHYDQASGAWQPESIPSGGSSFTVTDDVAVPANGTQVLKLRLSPGTKVVDDVKLSASANGATAVATMPVTGLSFQVTGLSGTARAGSPIVLTGTLTNPTDVSLRDVPVKLLLCSGGSAGCVSHASDVKVEAQSSTGAWRTVSVSDATATSPMSAMVVPQLTLPAGGTAQFSVRVTVGAGAFGTPGQPSSQPTDQPTSQPSSTAPAQPVSVAVALNALGLTFETQPTTSGTLTVQPPPQQPATPSTPSSTASSSTPSATPTTTDSPTPTTTPTATPSTTPTTTPASSTDAASTPDAATSSSNPTILVAAGLLAVCLALVLWWALMKRRERTAVAAAAHGDAEAHDDEYGTEHGEQ</sequence>
<evidence type="ECO:0000256" key="2">
    <source>
        <dbReference type="SAM" id="Phobius"/>
    </source>
</evidence>
<feature type="region of interest" description="Disordered" evidence="1">
    <location>
        <begin position="337"/>
        <end position="412"/>
    </location>
</feature>
<dbReference type="KEGG" id="cai:Caci_8416"/>
<keyword evidence="5" id="KW-1185">Reference proteome</keyword>
<accession>C7PWY2</accession>
<gene>
    <name evidence="4" type="ordered locus">Caci_8416</name>
</gene>